<dbReference type="Proteomes" id="UP001239111">
    <property type="component" value="Chromosome 4"/>
</dbReference>
<accession>A0ACC2NA49</accession>
<gene>
    <name evidence="1" type="ORF">QAD02_009705</name>
</gene>
<name>A0ACC2NA49_9HYME</name>
<comment type="caution">
    <text evidence="1">The sequence shown here is derived from an EMBL/GenBank/DDBJ whole genome shotgun (WGS) entry which is preliminary data.</text>
</comment>
<evidence type="ECO:0000313" key="2">
    <source>
        <dbReference type="Proteomes" id="UP001239111"/>
    </source>
</evidence>
<dbReference type="EMBL" id="CM056744">
    <property type="protein sequence ID" value="KAJ8668042.1"/>
    <property type="molecule type" value="Genomic_DNA"/>
</dbReference>
<sequence>MNRAQFHIILSSLVVPDQINPESKRIPKTLAECRRFRASGGPSLDSEEVITRNSFALTRDFDEIDPETHRQLHEPGPSRTPQQTLIHQVSLSALPTEETTQHEQYRKKPPQQIPICEICKKVFKWKYSLVRHLKVAHGNMPSVTCTECGKSFKMKSNLKLHLLTHSSEKSFLCKRCGKSFKCRRYLTHHMKSHSKGRSFVCELCGKNYKEKSSLDRHLRVHAGERPFSCGLCGKRFTDKIVMTRHMLSHTDEKSFACHHCKKNFKFPQSLEAHHKIHAENRLFSCLICTRISDNEINSIKSMSSQISSQSEPNLSLIPANKCNSISQPAPTKSNKIDELALVESQNSQDELDQCTTTPESPQLAGMLTEIQLNIPDEFFFIEFGHSQDLCHQESDTVAQQEPLHKIPNSEFNDKSLSQGISEPIEAVTEVVTEETEYESRSERRSTRQTRTLEECRRLRSSDRSSLGPEQAITVASDGHLEIHERHNFVAESPAHPDEAGPSWYPQETSRDETVSSELTSDGPNKQERLTKTSSSRTILCNICQRCFNSQSGLKRHMAVHKNERRFHCKVCGRSFNDRSNLNTHKLTHSNERPFQCKICKSSFKAKRYLKKHAIMHGPKNDGFECKKHVEESKHRVNFDAHWRIHNGKKTLSCELCGRRFTVKRVWKNHMEAHANDKTHACLHCSRHFKYRQGVELHHEIHNDEKLLSCKLCTKPPKTRVNFDKFKKSRTSSRSKQKNYPATKKQQTLLEKSKTSKMKKKNKPLHAEVEHSHMDVDQRVDQLTDNYLHSFDEYFYNGISDNDIGLDQSFLIAEHQPLDASMEPELKQTDYETVCEIDTGGTDFDSLPDPNSFNHVMRIVLEADGECSHDEFDEIQERIDETIEKVSGTNSGTLESANEDRSGDIFKNFEKTSTESELLRLLKEDPFILNMKSQIGCNDIRQMPRYTVQESFSEPNQQIYEAGPSYAPPPSDQGPVFRSLSLQEPRRNKKRKKCSAQRASFCNVCKQIFKSKYNLNRHQRRFHGVREKFPCKVCGKIFKDKSNLELHIKTHDKEKPYSCKYCEKCFKTKAYMKEHILIHLNKKPYRCQICGKGYGYKQGLSRHISAHRNERPLSCELCGERFATRATLKKHMMSHSVDKPFSCEHCEKSFKYKYNLLYHKNSLHMNEISPEDSENEVHSIEATETGPFYQILHPAAIQQQESFNQPTETVIETVDATSDLNEVQEDSRGMFEDIIEVDAQATACESISDPETTNQLTRLLLDHADTSLCDELDSMRQEINRAIVQTRETINHQIPVEIDKQRQEEDVSSRSEITGFEDEIEQLYQEIVMQDCDGEEVVID</sequence>
<evidence type="ECO:0000313" key="1">
    <source>
        <dbReference type="EMBL" id="KAJ8668042.1"/>
    </source>
</evidence>
<proteinExistence type="predicted"/>
<organism evidence="1 2">
    <name type="scientific">Eretmocerus hayati</name>
    <dbReference type="NCBI Taxonomy" id="131215"/>
    <lineage>
        <taxon>Eukaryota</taxon>
        <taxon>Metazoa</taxon>
        <taxon>Ecdysozoa</taxon>
        <taxon>Arthropoda</taxon>
        <taxon>Hexapoda</taxon>
        <taxon>Insecta</taxon>
        <taxon>Pterygota</taxon>
        <taxon>Neoptera</taxon>
        <taxon>Endopterygota</taxon>
        <taxon>Hymenoptera</taxon>
        <taxon>Apocrita</taxon>
        <taxon>Proctotrupomorpha</taxon>
        <taxon>Chalcidoidea</taxon>
        <taxon>Aphelinidae</taxon>
        <taxon>Aphelininae</taxon>
        <taxon>Eretmocerus</taxon>
    </lineage>
</organism>
<protein>
    <submittedName>
        <fullName evidence="1">Uncharacterized protein</fullName>
    </submittedName>
</protein>
<reference evidence="1" key="1">
    <citation type="submission" date="2023-04" db="EMBL/GenBank/DDBJ databases">
        <title>A chromosome-level genome assembly of the parasitoid wasp Eretmocerus hayati.</title>
        <authorList>
            <person name="Zhong Y."/>
            <person name="Liu S."/>
            <person name="Liu Y."/>
        </authorList>
    </citation>
    <scope>NUCLEOTIDE SEQUENCE</scope>
    <source>
        <strain evidence="1">ZJU_SS_LIU_2023</strain>
    </source>
</reference>
<keyword evidence="2" id="KW-1185">Reference proteome</keyword>